<reference evidence="4 5" key="1">
    <citation type="submission" date="2016-03" db="EMBL/GenBank/DDBJ databases">
        <authorList>
            <consortium name="Pathogen Informatics"/>
        </authorList>
    </citation>
    <scope>NUCLEOTIDE SEQUENCE [LARGE SCALE GENOMIC DNA]</scope>
    <source>
        <strain evidence="4 5">NCTC13364</strain>
    </source>
</reference>
<organism evidence="4 5">
    <name type="scientific">Bordetella ansorpii</name>
    <dbReference type="NCBI Taxonomy" id="288768"/>
    <lineage>
        <taxon>Bacteria</taxon>
        <taxon>Pseudomonadati</taxon>
        <taxon>Pseudomonadota</taxon>
        <taxon>Betaproteobacteria</taxon>
        <taxon>Burkholderiales</taxon>
        <taxon>Alcaligenaceae</taxon>
        <taxon>Bordetella</taxon>
    </lineage>
</organism>
<dbReference type="PANTHER" id="PTHR30486:SF15">
    <property type="entry name" value="TYPE II_IV SECRETION SYSTEM ATPASE"/>
    <property type="match status" value="1"/>
</dbReference>
<dbReference type="InterPro" id="IPR027417">
    <property type="entry name" value="P-loop_NTPase"/>
</dbReference>
<dbReference type="AlphaFoldDB" id="A0A157RKG6"/>
<dbReference type="EMBL" id="FKBS01000029">
    <property type="protein sequence ID" value="SAI58481.1"/>
    <property type="molecule type" value="Genomic_DNA"/>
</dbReference>
<comment type="similarity">
    <text evidence="1">Belongs to the GSP E family.</text>
</comment>
<dbReference type="GO" id="GO:0016887">
    <property type="term" value="F:ATP hydrolysis activity"/>
    <property type="evidence" value="ECO:0007669"/>
    <property type="project" value="InterPro"/>
</dbReference>
<evidence type="ECO:0000259" key="3">
    <source>
        <dbReference type="Pfam" id="PF00437"/>
    </source>
</evidence>
<dbReference type="CDD" id="cd01130">
    <property type="entry name" value="VirB11-like_ATPase"/>
    <property type="match status" value="1"/>
</dbReference>
<dbReference type="Proteomes" id="UP000077037">
    <property type="component" value="Unassembled WGS sequence"/>
</dbReference>
<feature type="domain" description="Bacterial type II secretion system protein E" evidence="3">
    <location>
        <begin position="89"/>
        <end position="369"/>
    </location>
</feature>
<evidence type="ECO:0000256" key="1">
    <source>
        <dbReference type="ARBA" id="ARBA00006611"/>
    </source>
</evidence>
<dbReference type="PANTHER" id="PTHR30486">
    <property type="entry name" value="TWITCHING MOTILITY PROTEIN PILT"/>
    <property type="match status" value="1"/>
</dbReference>
<feature type="compositionally biased region" description="Gly residues" evidence="2">
    <location>
        <begin position="447"/>
        <end position="458"/>
    </location>
</feature>
<protein>
    <submittedName>
        <fullName evidence="4">Type II secretion system protein</fullName>
    </submittedName>
</protein>
<name>A0A157RKG6_9BORD</name>
<dbReference type="Pfam" id="PF00437">
    <property type="entry name" value="T2SSE"/>
    <property type="match status" value="1"/>
</dbReference>
<dbReference type="Gene3D" id="3.30.450.380">
    <property type="match status" value="1"/>
</dbReference>
<evidence type="ECO:0000313" key="5">
    <source>
        <dbReference type="Proteomes" id="UP000077037"/>
    </source>
</evidence>
<dbReference type="SUPFAM" id="SSF52540">
    <property type="entry name" value="P-loop containing nucleoside triphosphate hydrolases"/>
    <property type="match status" value="1"/>
</dbReference>
<dbReference type="InterPro" id="IPR001482">
    <property type="entry name" value="T2SS/T4SS_dom"/>
</dbReference>
<sequence>MMSSMEFGANAPVSDGQFAASQRFQDVKNLAYEHLLSRIEELGAEFGRWTRTAIQEFVDLEVASFVRLRRVPINEGEMQQVAAALTKELAGLGPLEDLLADVAVEDILINGYNNVFVSRRGVLTRESLRFSDNQHVLRIVRRILAPLGRRLDESSPMVDARLPDGGRLNVVIEPLSVDGPMVSIRKFRQDPLKPNDLLTLGTFNEEVFRLLNAAVRNRCNVLVSGGTSSGKTSLLNALAFFIPEYERVVTVEDTAELSLNHPHVVRLESRQGGFDGAGAVTIRDLIRNSLRMRPDRVVVGEVRGAEVMDMLQAMNTGHEGSMATIHANSPRECLYRIEMLAGFAGFQGSEDSLRRQIASALDFIVQIGRLPSGKRRVTSITEVTGMGDNVIATQELYRYDPFMAPDGEEKDNWVSLGILPHTPKLARVRNELRGLPPDAAPAEPDDNGGGGGFWGRRR</sequence>
<feature type="region of interest" description="Disordered" evidence="2">
    <location>
        <begin position="434"/>
        <end position="458"/>
    </location>
</feature>
<dbReference type="RefSeq" id="WP_066420689.1">
    <property type="nucleotide sequence ID" value="NZ_FKBS01000029.1"/>
</dbReference>
<proteinExistence type="inferred from homology"/>
<dbReference type="OrthoDB" id="9810761at2"/>
<evidence type="ECO:0000256" key="2">
    <source>
        <dbReference type="SAM" id="MobiDB-lite"/>
    </source>
</evidence>
<accession>A0A157RKG6</accession>
<dbReference type="Gene3D" id="3.40.50.300">
    <property type="entry name" value="P-loop containing nucleotide triphosphate hydrolases"/>
    <property type="match status" value="1"/>
</dbReference>
<gene>
    <name evidence="4" type="ORF">SAMEA1982600_05105</name>
</gene>
<dbReference type="InterPro" id="IPR050921">
    <property type="entry name" value="T4SS_GSP_E_ATPase"/>
</dbReference>
<evidence type="ECO:0000313" key="4">
    <source>
        <dbReference type="EMBL" id="SAI58481.1"/>
    </source>
</evidence>